<dbReference type="Pfam" id="PF08281">
    <property type="entry name" value="Sigma70_r4_2"/>
    <property type="match status" value="1"/>
</dbReference>
<dbReference type="PANTHER" id="PTHR43133:SF8">
    <property type="entry name" value="RNA POLYMERASE SIGMA FACTOR HI_1459-RELATED"/>
    <property type="match status" value="1"/>
</dbReference>
<evidence type="ECO:0000259" key="8">
    <source>
        <dbReference type="Pfam" id="PF08281"/>
    </source>
</evidence>
<dbReference type="EMBL" id="JARDXE010000007">
    <property type="protein sequence ID" value="MDE8645765.1"/>
    <property type="molecule type" value="Genomic_DNA"/>
</dbReference>
<dbReference type="Gene3D" id="1.10.10.10">
    <property type="entry name" value="Winged helix-like DNA-binding domain superfamily/Winged helix DNA-binding domain"/>
    <property type="match status" value="1"/>
</dbReference>
<dbReference type="PROSITE" id="PS01063">
    <property type="entry name" value="SIGMA70_ECF"/>
    <property type="match status" value="1"/>
</dbReference>
<keyword evidence="4 6" id="KW-0238">DNA-binding</keyword>
<evidence type="ECO:0000256" key="6">
    <source>
        <dbReference type="RuleBase" id="RU000716"/>
    </source>
</evidence>
<dbReference type="InterPro" id="IPR013325">
    <property type="entry name" value="RNA_pol_sigma_r2"/>
</dbReference>
<dbReference type="InterPro" id="IPR014284">
    <property type="entry name" value="RNA_pol_sigma-70_dom"/>
</dbReference>
<keyword evidence="3 6" id="KW-0731">Sigma factor</keyword>
<dbReference type="Proteomes" id="UP001217325">
    <property type="component" value="Unassembled WGS sequence"/>
</dbReference>
<comment type="caution">
    <text evidence="10">The sequence shown here is derived from an EMBL/GenBank/DDBJ whole genome shotgun (WGS) entry which is preliminary data.</text>
</comment>
<dbReference type="SUPFAM" id="SSF88659">
    <property type="entry name" value="Sigma3 and sigma4 domains of RNA polymerase sigma factors"/>
    <property type="match status" value="1"/>
</dbReference>
<accession>A0A069JHB5</accession>
<feature type="domain" description="RNA polymerase sigma factor 70 region 4 type 2" evidence="8">
    <location>
        <begin position="132"/>
        <end position="184"/>
    </location>
</feature>
<evidence type="ECO:0000313" key="11">
    <source>
        <dbReference type="Proteomes" id="UP000230886"/>
    </source>
</evidence>
<reference evidence="10 11" key="1">
    <citation type="submission" date="2017-07" db="EMBL/GenBank/DDBJ databases">
        <title>Draft sequence of Rhodococcus enclensis 23b-28.</title>
        <authorList>
            <person name="Besaury L."/>
            <person name="Sancelme M."/>
            <person name="Amato P."/>
            <person name="Lallement A."/>
            <person name="Delort A.-M."/>
        </authorList>
    </citation>
    <scope>NUCLEOTIDE SEQUENCE [LARGE SCALE GENOMIC DNA]</scope>
    <source>
        <strain evidence="10 11">23b-28</strain>
    </source>
</reference>
<evidence type="ECO:0000256" key="5">
    <source>
        <dbReference type="ARBA" id="ARBA00023163"/>
    </source>
</evidence>
<evidence type="ECO:0000313" key="9">
    <source>
        <dbReference type="EMBL" id="MDE8645765.1"/>
    </source>
</evidence>
<dbReference type="GeneID" id="64139272"/>
<dbReference type="PANTHER" id="PTHR43133">
    <property type="entry name" value="RNA POLYMERASE ECF-TYPE SIGMA FACTO"/>
    <property type="match status" value="1"/>
</dbReference>
<dbReference type="GO" id="GO:0003677">
    <property type="term" value="F:DNA binding"/>
    <property type="evidence" value="ECO:0007669"/>
    <property type="project" value="UniProtKB-KW"/>
</dbReference>
<evidence type="ECO:0000256" key="3">
    <source>
        <dbReference type="ARBA" id="ARBA00023082"/>
    </source>
</evidence>
<comment type="similarity">
    <text evidence="1 6">Belongs to the sigma-70 factor family. ECF subfamily.</text>
</comment>
<dbReference type="Gene3D" id="1.10.1740.10">
    <property type="match status" value="1"/>
</dbReference>
<dbReference type="GO" id="GO:0016987">
    <property type="term" value="F:sigma factor activity"/>
    <property type="evidence" value="ECO:0007669"/>
    <property type="project" value="UniProtKB-KW"/>
</dbReference>
<protein>
    <recommendedName>
        <fullName evidence="6">RNA polymerase sigma factor</fullName>
    </recommendedName>
</protein>
<gene>
    <name evidence="10" type="ORF">CHR55_28020</name>
    <name evidence="9" type="ORF">PXH69_12465</name>
</gene>
<dbReference type="NCBIfam" id="TIGR02937">
    <property type="entry name" value="sigma70-ECF"/>
    <property type="match status" value="1"/>
</dbReference>
<dbReference type="GO" id="GO:0006352">
    <property type="term" value="P:DNA-templated transcription initiation"/>
    <property type="evidence" value="ECO:0007669"/>
    <property type="project" value="InterPro"/>
</dbReference>
<evidence type="ECO:0000313" key="10">
    <source>
        <dbReference type="EMBL" id="PCK24008.1"/>
    </source>
</evidence>
<evidence type="ECO:0000256" key="1">
    <source>
        <dbReference type="ARBA" id="ARBA00010641"/>
    </source>
</evidence>
<reference evidence="9" key="2">
    <citation type="submission" date="2023-02" db="EMBL/GenBank/DDBJ databases">
        <title>A novel hydrolase synthesized by Rhodococcus erythropolis HQ is responsible for the detoxification of Zearalenone.</title>
        <authorList>
            <person name="Hu J."/>
            <person name="Xu J."/>
        </authorList>
    </citation>
    <scope>NUCLEOTIDE SEQUENCE</scope>
    <source>
        <strain evidence="9">HQ</strain>
    </source>
</reference>
<dbReference type="InterPro" id="IPR013324">
    <property type="entry name" value="RNA_pol_sigma_r3/r4-like"/>
</dbReference>
<dbReference type="InterPro" id="IPR013249">
    <property type="entry name" value="RNA_pol_sigma70_r4_t2"/>
</dbReference>
<dbReference type="InterPro" id="IPR000838">
    <property type="entry name" value="RNA_pol_sigma70_ECF_CS"/>
</dbReference>
<dbReference type="InterPro" id="IPR007627">
    <property type="entry name" value="RNA_pol_sigma70_r2"/>
</dbReference>
<dbReference type="GO" id="GO:0006950">
    <property type="term" value="P:response to stress"/>
    <property type="evidence" value="ECO:0007669"/>
    <property type="project" value="UniProtKB-ARBA"/>
</dbReference>
<dbReference type="Pfam" id="PF04542">
    <property type="entry name" value="Sigma70_r2"/>
    <property type="match status" value="1"/>
</dbReference>
<keyword evidence="5 6" id="KW-0804">Transcription</keyword>
<keyword evidence="2 6" id="KW-0805">Transcription regulation</keyword>
<accession>A0A1C4FRU2</accession>
<evidence type="ECO:0000256" key="4">
    <source>
        <dbReference type="ARBA" id="ARBA00023125"/>
    </source>
</evidence>
<dbReference type="CDD" id="cd06171">
    <property type="entry name" value="Sigma70_r4"/>
    <property type="match status" value="1"/>
</dbReference>
<proteinExistence type="inferred from homology"/>
<sequence length="192" mass="21874">MALPHTQGLTEAPDGLDTATVNAAILGDREAFESLVHYYGPALHRYARRMLADEGDILEVVQDTFVAAWRRLDSFRGESSMRTWLFAICSRKIVDSYRIKRAQPIDDRLLDPLVPSPEAGPFDTTSNSAFLEALEEALGELPYRQRAAWTLREVEMLTFVQIGKILRLTPDAVRGHHHRARANLSERMTRWR</sequence>
<dbReference type="RefSeq" id="WP_007726571.1">
    <property type="nucleotide sequence ID" value="NZ_AP023172.1"/>
</dbReference>
<evidence type="ECO:0000259" key="7">
    <source>
        <dbReference type="Pfam" id="PF04542"/>
    </source>
</evidence>
<name>A0A069JHB5_RHOSG</name>
<organism evidence="10 11">
    <name type="scientific">Rhodococcus qingshengii</name>
    <dbReference type="NCBI Taxonomy" id="334542"/>
    <lineage>
        <taxon>Bacteria</taxon>
        <taxon>Bacillati</taxon>
        <taxon>Actinomycetota</taxon>
        <taxon>Actinomycetes</taxon>
        <taxon>Mycobacteriales</taxon>
        <taxon>Nocardiaceae</taxon>
        <taxon>Rhodococcus</taxon>
        <taxon>Rhodococcus erythropolis group</taxon>
    </lineage>
</organism>
<feature type="domain" description="RNA polymerase sigma-70 region 2" evidence="7">
    <location>
        <begin position="35"/>
        <end position="100"/>
    </location>
</feature>
<dbReference type="SUPFAM" id="SSF88946">
    <property type="entry name" value="Sigma2 domain of RNA polymerase sigma factors"/>
    <property type="match status" value="1"/>
</dbReference>
<dbReference type="Proteomes" id="UP000230886">
    <property type="component" value="Unassembled WGS sequence"/>
</dbReference>
<dbReference type="EMBL" id="NOVD01000039">
    <property type="protein sequence ID" value="PCK24008.1"/>
    <property type="molecule type" value="Genomic_DNA"/>
</dbReference>
<dbReference type="InterPro" id="IPR039425">
    <property type="entry name" value="RNA_pol_sigma-70-like"/>
</dbReference>
<dbReference type="InterPro" id="IPR036388">
    <property type="entry name" value="WH-like_DNA-bd_sf"/>
</dbReference>
<evidence type="ECO:0000256" key="2">
    <source>
        <dbReference type="ARBA" id="ARBA00023015"/>
    </source>
</evidence>
<dbReference type="AlphaFoldDB" id="A0A069JHB5"/>